<dbReference type="Proteomes" id="UP001139207">
    <property type="component" value="Unassembled WGS sequence"/>
</dbReference>
<evidence type="ECO:0000256" key="2">
    <source>
        <dbReference type="SAM" id="Phobius"/>
    </source>
</evidence>
<protein>
    <recommendedName>
        <fullName evidence="5">J domain-containing protein</fullName>
    </recommendedName>
</protein>
<accession>A0A9X2B1G1</accession>
<keyword evidence="2" id="KW-0812">Transmembrane</keyword>
<name>A0A9X2B1G1_9CORY</name>
<gene>
    <name evidence="3" type="ORF">MUN33_04460</name>
</gene>
<feature type="region of interest" description="Disordered" evidence="1">
    <location>
        <begin position="121"/>
        <end position="241"/>
    </location>
</feature>
<keyword evidence="2" id="KW-0472">Membrane</keyword>
<keyword evidence="4" id="KW-1185">Reference proteome</keyword>
<feature type="transmembrane region" description="Helical" evidence="2">
    <location>
        <begin position="251"/>
        <end position="274"/>
    </location>
</feature>
<sequence>MANYDLYTELQLDKDMPPYEIAEVLGERAADLRNRGYGADSPEIDQVETARVILGDPYKRDIYEAALYGPEDDVVNIRWLHDLADSQSPGAVPGAAPSVAPAAAAGSPSYNYSASYEPLPDMTRAEPAGPSSDVTRAHSVDGGAGSAPDTEVTRVTPAVPEQTPGEAAAQGPEADDVPDRPAGDLSVGAPGEMTGGPAQSANSWQQGPAGGFAGGPHQPHQQPAPRSQRPTPQLDVTTWGVGDRTRSESKVYLSILAVIAVGMIYPLIVLLTAGANDLNAGLAVMKATVFTLAHVAFWTSVNEIVWGVRKIVAPNPPAGK</sequence>
<comment type="caution">
    <text evidence="3">The sequence shown here is derived from an EMBL/GenBank/DDBJ whole genome shotgun (WGS) entry which is preliminary data.</text>
</comment>
<dbReference type="EMBL" id="JALIEA010000011">
    <property type="protein sequence ID" value="MCJ7857969.1"/>
    <property type="molecule type" value="Genomic_DNA"/>
</dbReference>
<proteinExistence type="predicted"/>
<dbReference type="RefSeq" id="WP_244803695.1">
    <property type="nucleotide sequence ID" value="NZ_JALIEA010000011.1"/>
</dbReference>
<feature type="region of interest" description="Disordered" evidence="1">
    <location>
        <begin position="88"/>
        <end position="108"/>
    </location>
</feature>
<dbReference type="AlphaFoldDB" id="A0A9X2B1G1"/>
<evidence type="ECO:0000313" key="3">
    <source>
        <dbReference type="EMBL" id="MCJ7857969.1"/>
    </source>
</evidence>
<feature type="transmembrane region" description="Helical" evidence="2">
    <location>
        <begin position="280"/>
        <end position="301"/>
    </location>
</feature>
<keyword evidence="2" id="KW-1133">Transmembrane helix</keyword>
<evidence type="ECO:0008006" key="5">
    <source>
        <dbReference type="Google" id="ProtNLM"/>
    </source>
</evidence>
<feature type="compositionally biased region" description="Low complexity" evidence="1">
    <location>
        <begin position="215"/>
        <end position="225"/>
    </location>
</feature>
<reference evidence="3" key="1">
    <citation type="submission" date="2022-04" db="EMBL/GenBank/DDBJ databases">
        <title>Corynebacterium kalidii LD5P10.</title>
        <authorList>
            <person name="Sun J.Q."/>
        </authorList>
    </citation>
    <scope>NUCLEOTIDE SEQUENCE</scope>
    <source>
        <strain evidence="3">LD5P10</strain>
    </source>
</reference>
<evidence type="ECO:0000256" key="1">
    <source>
        <dbReference type="SAM" id="MobiDB-lite"/>
    </source>
</evidence>
<evidence type="ECO:0000313" key="4">
    <source>
        <dbReference type="Proteomes" id="UP001139207"/>
    </source>
</evidence>
<organism evidence="3 4">
    <name type="scientific">Corynebacterium kalidii</name>
    <dbReference type="NCBI Taxonomy" id="2931982"/>
    <lineage>
        <taxon>Bacteria</taxon>
        <taxon>Bacillati</taxon>
        <taxon>Actinomycetota</taxon>
        <taxon>Actinomycetes</taxon>
        <taxon>Mycobacteriales</taxon>
        <taxon>Corynebacteriaceae</taxon>
        <taxon>Corynebacterium</taxon>
    </lineage>
</organism>